<evidence type="ECO:0000256" key="4">
    <source>
        <dbReference type="ARBA" id="ARBA00022692"/>
    </source>
</evidence>
<dbReference type="GO" id="GO:0005886">
    <property type="term" value="C:plasma membrane"/>
    <property type="evidence" value="ECO:0007669"/>
    <property type="project" value="UniProtKB-SubCell"/>
</dbReference>
<dbReference type="OrthoDB" id="157184at2"/>
<dbReference type="CDD" id="cd06261">
    <property type="entry name" value="TM_PBP2"/>
    <property type="match status" value="1"/>
</dbReference>
<keyword evidence="5 7" id="KW-1133">Transmembrane helix</keyword>
<keyword evidence="4 7" id="KW-0812">Transmembrane</keyword>
<evidence type="ECO:0000259" key="8">
    <source>
        <dbReference type="PROSITE" id="PS50928"/>
    </source>
</evidence>
<comment type="subcellular location">
    <subcellularLocation>
        <location evidence="1 7">Cell membrane</location>
        <topology evidence="1 7">Multi-pass membrane protein</topology>
    </subcellularLocation>
</comment>
<organism evidence="9 10">
    <name type="scientific">Caldicoprobacter faecalis</name>
    <dbReference type="NCBI Taxonomy" id="937334"/>
    <lineage>
        <taxon>Bacteria</taxon>
        <taxon>Bacillati</taxon>
        <taxon>Bacillota</taxon>
        <taxon>Clostridia</taxon>
        <taxon>Caldicoprobacterales</taxon>
        <taxon>Caldicoprobacteraceae</taxon>
        <taxon>Caldicoprobacter</taxon>
    </lineage>
</organism>
<dbReference type="AlphaFoldDB" id="A0A1I5UP98"/>
<gene>
    <name evidence="9" type="ORF">SAMN05444406_1088</name>
</gene>
<keyword evidence="2 7" id="KW-0813">Transport</keyword>
<feature type="domain" description="ABC transmembrane type-1" evidence="8">
    <location>
        <begin position="76"/>
        <end position="272"/>
    </location>
</feature>
<dbReference type="PROSITE" id="PS50928">
    <property type="entry name" value="ABC_TM1"/>
    <property type="match status" value="1"/>
</dbReference>
<dbReference type="PANTHER" id="PTHR43744">
    <property type="entry name" value="ABC TRANSPORTER PERMEASE PROTEIN MG189-RELATED-RELATED"/>
    <property type="match status" value="1"/>
</dbReference>
<comment type="similarity">
    <text evidence="7">Belongs to the binding-protein-dependent transport system permease family.</text>
</comment>
<keyword evidence="3" id="KW-1003">Cell membrane</keyword>
<reference evidence="9 10" key="1">
    <citation type="submission" date="2016-10" db="EMBL/GenBank/DDBJ databases">
        <authorList>
            <person name="de Groot N.N."/>
        </authorList>
    </citation>
    <scope>NUCLEOTIDE SEQUENCE [LARGE SCALE GENOMIC DNA]</scope>
    <source>
        <strain evidence="9 10">DSM 20678</strain>
    </source>
</reference>
<evidence type="ECO:0000313" key="9">
    <source>
        <dbReference type="EMBL" id="SFP97124.1"/>
    </source>
</evidence>
<feature type="transmembrane region" description="Helical" evidence="7">
    <location>
        <begin position="78"/>
        <end position="99"/>
    </location>
</feature>
<evidence type="ECO:0000256" key="7">
    <source>
        <dbReference type="RuleBase" id="RU363032"/>
    </source>
</evidence>
<feature type="transmembrane region" description="Helical" evidence="7">
    <location>
        <begin position="142"/>
        <end position="163"/>
    </location>
</feature>
<dbReference type="Pfam" id="PF00528">
    <property type="entry name" value="BPD_transp_1"/>
    <property type="match status" value="1"/>
</dbReference>
<feature type="transmembrane region" description="Helical" evidence="7">
    <location>
        <begin position="184"/>
        <end position="205"/>
    </location>
</feature>
<feature type="transmembrane region" description="Helical" evidence="7">
    <location>
        <begin position="256"/>
        <end position="275"/>
    </location>
</feature>
<dbReference type="InterPro" id="IPR035906">
    <property type="entry name" value="MetI-like_sf"/>
</dbReference>
<dbReference type="PANTHER" id="PTHR43744:SF9">
    <property type="entry name" value="POLYGALACTURONAN_RHAMNOGALACTURONAN TRANSPORT SYSTEM PERMEASE PROTEIN YTCP"/>
    <property type="match status" value="1"/>
</dbReference>
<name>A0A1I5UP98_9FIRM</name>
<keyword evidence="6 7" id="KW-0472">Membrane</keyword>
<feature type="transmembrane region" description="Helical" evidence="7">
    <location>
        <begin position="12"/>
        <end position="35"/>
    </location>
</feature>
<evidence type="ECO:0000256" key="5">
    <source>
        <dbReference type="ARBA" id="ARBA00022989"/>
    </source>
</evidence>
<evidence type="ECO:0000256" key="1">
    <source>
        <dbReference type="ARBA" id="ARBA00004651"/>
    </source>
</evidence>
<dbReference type="GO" id="GO:0055085">
    <property type="term" value="P:transmembrane transport"/>
    <property type="evidence" value="ECO:0007669"/>
    <property type="project" value="InterPro"/>
</dbReference>
<dbReference type="EMBL" id="FOXR01000008">
    <property type="protein sequence ID" value="SFP97124.1"/>
    <property type="molecule type" value="Genomic_DNA"/>
</dbReference>
<accession>A0A1I5UP98</accession>
<feature type="transmembrane region" description="Helical" evidence="7">
    <location>
        <begin position="111"/>
        <end position="130"/>
    </location>
</feature>
<keyword evidence="10" id="KW-1185">Reference proteome</keyword>
<dbReference type="Gene3D" id="1.10.3720.10">
    <property type="entry name" value="MetI-like"/>
    <property type="match status" value="1"/>
</dbReference>
<evidence type="ECO:0000256" key="2">
    <source>
        <dbReference type="ARBA" id="ARBA00022448"/>
    </source>
</evidence>
<protein>
    <submittedName>
        <fullName evidence="9">Putative aldouronate transport system permease protein</fullName>
    </submittedName>
</protein>
<dbReference type="InterPro" id="IPR000515">
    <property type="entry name" value="MetI-like"/>
</dbReference>
<sequence length="290" mass="32892">MIKQTTEEKIWEIVIYFILIVIAIVTLFPFLYVLLVSVTPTVELPNVSKNILYFPKQVDFTAYNQIFQTDTIPQGFKISLFITVVGTLLSLLITVLTAYPLSRKNLPGREVLLFMIVFTMLFNGGLIPTYLVVKSLRLIDKIWALIIPSLVSAFNLIIIKNYFLTIPDSLEESVKLDGANDFVILFKIMLPLSAPMLATIALFYAVGYWNSFFNAILYINNTRLYPLQVVLRRILFSATGDLILDIETHKASMLAVRMAVIAVTTIPILMVYPFLQKYFTQGILLGSIKE</sequence>
<evidence type="ECO:0000256" key="3">
    <source>
        <dbReference type="ARBA" id="ARBA00022475"/>
    </source>
</evidence>
<dbReference type="STRING" id="937334.SAMN05444406_1088"/>
<dbReference type="Proteomes" id="UP000198577">
    <property type="component" value="Unassembled WGS sequence"/>
</dbReference>
<proteinExistence type="inferred from homology"/>
<dbReference type="SUPFAM" id="SSF161098">
    <property type="entry name" value="MetI-like"/>
    <property type="match status" value="1"/>
</dbReference>
<evidence type="ECO:0000313" key="10">
    <source>
        <dbReference type="Proteomes" id="UP000198577"/>
    </source>
</evidence>
<dbReference type="RefSeq" id="WP_025748519.1">
    <property type="nucleotide sequence ID" value="NZ_FOXR01000008.1"/>
</dbReference>
<evidence type="ECO:0000256" key="6">
    <source>
        <dbReference type="ARBA" id="ARBA00023136"/>
    </source>
</evidence>